<protein>
    <submittedName>
        <fullName evidence="2">Uncharacterized protein</fullName>
    </submittedName>
</protein>
<evidence type="ECO:0000313" key="2">
    <source>
        <dbReference type="WBParaSite" id="nRc.2.0.1.t03087-RA"/>
    </source>
</evidence>
<organism evidence="1 2">
    <name type="scientific">Romanomermis culicivorax</name>
    <name type="common">Nematode worm</name>
    <dbReference type="NCBI Taxonomy" id="13658"/>
    <lineage>
        <taxon>Eukaryota</taxon>
        <taxon>Metazoa</taxon>
        <taxon>Ecdysozoa</taxon>
        <taxon>Nematoda</taxon>
        <taxon>Enoplea</taxon>
        <taxon>Dorylaimia</taxon>
        <taxon>Mermithida</taxon>
        <taxon>Mermithoidea</taxon>
        <taxon>Mermithidae</taxon>
        <taxon>Romanomermis</taxon>
    </lineage>
</organism>
<reference evidence="2" key="1">
    <citation type="submission" date="2022-11" db="UniProtKB">
        <authorList>
            <consortium name="WormBaseParasite"/>
        </authorList>
    </citation>
    <scope>IDENTIFICATION</scope>
</reference>
<dbReference type="WBParaSite" id="nRc.2.0.1.t03087-RA">
    <property type="protein sequence ID" value="nRc.2.0.1.t03087-RA"/>
    <property type="gene ID" value="nRc.2.0.1.g03087"/>
</dbReference>
<dbReference type="AlphaFoldDB" id="A0A915HP02"/>
<evidence type="ECO:0000313" key="1">
    <source>
        <dbReference type="Proteomes" id="UP000887565"/>
    </source>
</evidence>
<proteinExistence type="predicted"/>
<accession>A0A915HP02</accession>
<name>A0A915HP02_ROMCU</name>
<keyword evidence="1" id="KW-1185">Reference proteome</keyword>
<sequence>MLSRLLQGNFTDFGEDVAFFGLPQLHLWLQNLLPSGIIEADFLIFSNSAFAETANAASIISK</sequence>
<dbReference type="Proteomes" id="UP000887565">
    <property type="component" value="Unplaced"/>
</dbReference>